<dbReference type="PANTHER" id="PTHR44858:SF1">
    <property type="entry name" value="UDP-N-ACETYLGLUCOSAMINE--PEPTIDE N-ACETYLGLUCOSAMINYLTRANSFERASE SPINDLY-RELATED"/>
    <property type="match status" value="1"/>
</dbReference>
<evidence type="ECO:0000256" key="2">
    <source>
        <dbReference type="ARBA" id="ARBA00022803"/>
    </source>
</evidence>
<dbReference type="EMBL" id="VWRS01000008">
    <property type="protein sequence ID" value="KAA5823482.1"/>
    <property type="molecule type" value="Genomic_DNA"/>
</dbReference>
<accession>A0A5M7B1V9</accession>
<dbReference type="Pfam" id="PF13181">
    <property type="entry name" value="TPR_8"/>
    <property type="match status" value="1"/>
</dbReference>
<reference evidence="5 6" key="2">
    <citation type="submission" date="2019-07" db="EMBL/GenBank/DDBJ databases">
        <title>Algibacter marinivivus sp. nov., isolated from the surface of a marine red alga.</title>
        <authorList>
            <person name="Zhong X."/>
            <person name="Xu W."/>
            <person name="Zhang Y."/>
            <person name="Zhang Q."/>
            <person name="Du Z."/>
        </authorList>
    </citation>
    <scope>NUCLEOTIDE SEQUENCE [LARGE SCALE GENOMIC DNA]</scope>
    <source>
        <strain evidence="5 6">RU-4-M-4</strain>
    </source>
</reference>
<dbReference type="InterPro" id="IPR011990">
    <property type="entry name" value="TPR-like_helical_dom_sf"/>
</dbReference>
<dbReference type="Pfam" id="PF13414">
    <property type="entry name" value="TPR_11"/>
    <property type="match status" value="1"/>
</dbReference>
<dbReference type="InterPro" id="IPR050498">
    <property type="entry name" value="Ycf3"/>
</dbReference>
<evidence type="ECO:0000256" key="3">
    <source>
        <dbReference type="PROSITE-ProRule" id="PRU00339"/>
    </source>
</evidence>
<dbReference type="RefSeq" id="WP_144116970.1">
    <property type="nucleotide sequence ID" value="NZ_JACHGE010000002.1"/>
</dbReference>
<organism evidence="4 7">
    <name type="scientific">Algibacter amylolyticus</name>
    <dbReference type="NCBI Taxonomy" id="1608400"/>
    <lineage>
        <taxon>Bacteria</taxon>
        <taxon>Pseudomonadati</taxon>
        <taxon>Bacteroidota</taxon>
        <taxon>Flavobacteriia</taxon>
        <taxon>Flavobacteriales</taxon>
        <taxon>Flavobacteriaceae</taxon>
        <taxon>Algibacter</taxon>
    </lineage>
</organism>
<dbReference type="Gene3D" id="1.25.40.10">
    <property type="entry name" value="Tetratricopeptide repeat domain"/>
    <property type="match status" value="2"/>
</dbReference>
<evidence type="ECO:0000313" key="6">
    <source>
        <dbReference type="Proteomes" id="UP000315145"/>
    </source>
</evidence>
<evidence type="ECO:0000313" key="7">
    <source>
        <dbReference type="Proteomes" id="UP000322315"/>
    </source>
</evidence>
<dbReference type="OrthoDB" id="1298851at2"/>
<keyword evidence="2 3" id="KW-0802">TPR repeat</keyword>
<comment type="caution">
    <text evidence="4">The sequence shown here is derived from an EMBL/GenBank/DDBJ whole genome shotgun (WGS) entry which is preliminary data.</text>
</comment>
<dbReference type="PANTHER" id="PTHR44858">
    <property type="entry name" value="TETRATRICOPEPTIDE REPEAT PROTEIN 6"/>
    <property type="match status" value="1"/>
</dbReference>
<dbReference type="SUPFAM" id="SSF48452">
    <property type="entry name" value="TPR-like"/>
    <property type="match status" value="1"/>
</dbReference>
<evidence type="ECO:0000256" key="1">
    <source>
        <dbReference type="ARBA" id="ARBA00022737"/>
    </source>
</evidence>
<gene>
    <name evidence="4" type="ORF">F2B50_12305</name>
    <name evidence="5" type="ORF">FPF71_12305</name>
</gene>
<evidence type="ECO:0000313" key="5">
    <source>
        <dbReference type="EMBL" id="TSJ73970.1"/>
    </source>
</evidence>
<dbReference type="InterPro" id="IPR019734">
    <property type="entry name" value="TPR_rpt"/>
</dbReference>
<dbReference type="Proteomes" id="UP000322315">
    <property type="component" value="Unassembled WGS sequence"/>
</dbReference>
<feature type="repeat" description="TPR" evidence="3">
    <location>
        <begin position="302"/>
        <end position="335"/>
    </location>
</feature>
<protein>
    <submittedName>
        <fullName evidence="4">Tetratricopeptide repeat protein</fullName>
    </submittedName>
</protein>
<dbReference type="PROSITE" id="PS50005">
    <property type="entry name" value="TPR"/>
    <property type="match status" value="2"/>
</dbReference>
<proteinExistence type="predicted"/>
<name>A0A5M7B1V9_9FLAO</name>
<keyword evidence="1" id="KW-0677">Repeat</keyword>
<sequence>MKYFFIFFLYIFASGFYQIENVIANNKPITHSSEKEITHAYRDGTASQIEWYNSKGKIDSLKSYYKTGELNESFYFLKGKYHGKSYKHNKNGEILTIWTFNKGLFINREDPRIEFSAKTEIQTKELHESLKEVLSQFKTSQNNLKYRLKLESIRKKLGNYTLALSDLNKIETLVNNYALRKKIKTPKSILASIYERKGNIYSYLEMDEKALLFLEKALKEDPDNTRIMYNLSAHLLSTKSYNRAKLYLHKVITLKPTHSFANRSLSEYYIEHKDFKKAKYHNDIALTNEESLLKYSHPELENDLRTQRGLIFHKLGDNEAAIKILNEVIRLNKSNSYAYRNLGIIYYDLKNLTLAYDYLNKAKALGFIKKYDSNHIESLISASSKN</sequence>
<reference evidence="4 7" key="1">
    <citation type="journal article" date="2015" name="Int. J. Syst. Evol. Microbiol.">
        <title>Algibacter amylolyticus sp. nov., isolated from intertidal sediment.</title>
        <authorList>
            <person name="Zhang D.C."/>
            <person name="Wu J."/>
            <person name="Neuner K."/>
            <person name="Yao J."/>
            <person name="Margesin R."/>
        </authorList>
    </citation>
    <scope>NUCLEOTIDE SEQUENCE [LARGE SCALE GENOMIC DNA]</scope>
    <source>
        <strain evidence="4 7">RU-4-M-4</strain>
    </source>
</reference>
<keyword evidence="6" id="KW-1185">Reference proteome</keyword>
<dbReference type="SMART" id="SM00028">
    <property type="entry name" value="TPR"/>
    <property type="match status" value="4"/>
</dbReference>
<feature type="repeat" description="TPR" evidence="3">
    <location>
        <begin position="191"/>
        <end position="224"/>
    </location>
</feature>
<evidence type="ECO:0000313" key="4">
    <source>
        <dbReference type="EMBL" id="KAA5823482.1"/>
    </source>
</evidence>
<reference evidence="4" key="3">
    <citation type="submission" date="2019-09" db="EMBL/GenBank/DDBJ databases">
        <authorList>
            <person name="Zhang D.-C."/>
        </authorList>
    </citation>
    <scope>NUCLEOTIDE SEQUENCE</scope>
    <source>
        <strain evidence="4">RU-4-M-4</strain>
    </source>
</reference>
<dbReference type="EMBL" id="VMBF01000008">
    <property type="protein sequence ID" value="TSJ73970.1"/>
    <property type="molecule type" value="Genomic_DNA"/>
</dbReference>
<dbReference type="Proteomes" id="UP000315145">
    <property type="component" value="Unassembled WGS sequence"/>
</dbReference>
<dbReference type="AlphaFoldDB" id="A0A5M7B1V9"/>